<evidence type="ECO:0000313" key="3">
    <source>
        <dbReference type="EMBL" id="HGQ59497.1"/>
    </source>
</evidence>
<dbReference type="EMBL" id="DTBP01000005">
    <property type="protein sequence ID" value="HGQ73526.1"/>
    <property type="molecule type" value="Genomic_DNA"/>
</dbReference>
<dbReference type="GO" id="GO:0005829">
    <property type="term" value="C:cytosol"/>
    <property type="evidence" value="ECO:0007669"/>
    <property type="project" value="TreeGrafter"/>
</dbReference>
<dbReference type="CDD" id="cd01398">
    <property type="entry name" value="RPI_A"/>
    <property type="match status" value="1"/>
</dbReference>
<evidence type="ECO:0000256" key="2">
    <source>
        <dbReference type="NCBIfam" id="TIGR00021"/>
    </source>
</evidence>
<gene>
    <name evidence="4" type="primary">rpiA</name>
    <name evidence="3" type="ORF">ENU09_02110</name>
    <name evidence="4" type="ORF">ENU20_00390</name>
</gene>
<dbReference type="PANTHER" id="PTHR11934:SF0">
    <property type="entry name" value="RIBOSE-5-PHOSPHATE ISOMERASE"/>
    <property type="match status" value="1"/>
</dbReference>
<protein>
    <recommendedName>
        <fullName evidence="2">Ribose 5-phosphate isomerase A</fullName>
        <ecNumber evidence="2">5.3.1.6</ecNumber>
    </recommendedName>
</protein>
<dbReference type="PANTHER" id="PTHR11934">
    <property type="entry name" value="RIBOSE-5-PHOSPHATE ISOMERASE"/>
    <property type="match status" value="1"/>
</dbReference>
<accession>A0A7C4JKR4</accession>
<dbReference type="GO" id="GO:0004751">
    <property type="term" value="F:ribose-5-phosphate isomerase activity"/>
    <property type="evidence" value="ECO:0007669"/>
    <property type="project" value="UniProtKB-UniRule"/>
</dbReference>
<dbReference type="Gene3D" id="3.30.70.260">
    <property type="match status" value="1"/>
</dbReference>
<dbReference type="SUPFAM" id="SSF75445">
    <property type="entry name" value="D-ribose-5-phosphate isomerase (RpiA), lid domain"/>
    <property type="match status" value="1"/>
</dbReference>
<dbReference type="SUPFAM" id="SSF100950">
    <property type="entry name" value="NagB/RpiA/CoA transferase-like"/>
    <property type="match status" value="1"/>
</dbReference>
<dbReference type="EC" id="5.3.1.6" evidence="2"/>
<dbReference type="Gene3D" id="3.40.50.1360">
    <property type="match status" value="1"/>
</dbReference>
<sequence>MFLLEYYKKLVCNVAYEFFKDVFKEASVIGLGTGSTVRYFIDLLVQNSMLKEKIVFSSSTSTHNYLASMGIESRLAPEASSQIDVYIDGFDEASIRMDLVKGRGGAFNWEKILASRSKLRIYVGDYSKFNGKDYLYLKPIPIEVKPNKLMSVYNYFKDRGFNPVIRMDSKSSYVVTDSGNNIIDIKPGVILDPEAFDKELRIDGVVETGIFINKLVDYILISGPEKGLVRVMCRRM</sequence>
<comment type="caution">
    <text evidence="4">The sequence shown here is derived from an EMBL/GenBank/DDBJ whole genome shotgun (WGS) entry which is preliminary data.</text>
</comment>
<evidence type="ECO:0000256" key="1">
    <source>
        <dbReference type="ARBA" id="ARBA00023235"/>
    </source>
</evidence>
<dbReference type="NCBIfam" id="TIGR00021">
    <property type="entry name" value="rpiA"/>
    <property type="match status" value="1"/>
</dbReference>
<proteinExistence type="predicted"/>
<dbReference type="GO" id="GO:0009052">
    <property type="term" value="P:pentose-phosphate shunt, non-oxidative branch"/>
    <property type="evidence" value="ECO:0007669"/>
    <property type="project" value="InterPro"/>
</dbReference>
<dbReference type="Pfam" id="PF06026">
    <property type="entry name" value="Rib_5-P_isom_A"/>
    <property type="match status" value="1"/>
</dbReference>
<evidence type="ECO:0000313" key="4">
    <source>
        <dbReference type="EMBL" id="HGQ73526.1"/>
    </source>
</evidence>
<dbReference type="AlphaFoldDB" id="A0A7C4JKR4"/>
<dbReference type="InterPro" id="IPR004788">
    <property type="entry name" value="Ribose5P_isomerase_type_A"/>
</dbReference>
<name>A0A7C4JKR4_STAMA</name>
<organism evidence="4">
    <name type="scientific">Staphylothermus marinus</name>
    <dbReference type="NCBI Taxonomy" id="2280"/>
    <lineage>
        <taxon>Archaea</taxon>
        <taxon>Thermoproteota</taxon>
        <taxon>Thermoprotei</taxon>
        <taxon>Desulfurococcales</taxon>
        <taxon>Desulfurococcaceae</taxon>
        <taxon>Staphylothermus</taxon>
    </lineage>
</organism>
<dbReference type="InterPro" id="IPR037171">
    <property type="entry name" value="NagB/RpiA_transferase-like"/>
</dbReference>
<dbReference type="EMBL" id="DTBE01000056">
    <property type="protein sequence ID" value="HGQ59497.1"/>
    <property type="molecule type" value="Genomic_DNA"/>
</dbReference>
<dbReference type="GO" id="GO:0006014">
    <property type="term" value="P:D-ribose metabolic process"/>
    <property type="evidence" value="ECO:0007669"/>
    <property type="project" value="TreeGrafter"/>
</dbReference>
<reference evidence="4" key="1">
    <citation type="journal article" date="2020" name="mSystems">
        <title>Genome- and Community-Level Interaction Insights into Carbon Utilization and Element Cycling Functions of Hydrothermarchaeota in Hydrothermal Sediment.</title>
        <authorList>
            <person name="Zhou Z."/>
            <person name="Liu Y."/>
            <person name="Xu W."/>
            <person name="Pan J."/>
            <person name="Luo Z.H."/>
            <person name="Li M."/>
        </authorList>
    </citation>
    <scope>NUCLEOTIDE SEQUENCE [LARGE SCALE GENOMIC DNA]</scope>
    <source>
        <strain evidence="3">SpSt-638</strain>
        <strain evidence="4">SpSt-648</strain>
    </source>
</reference>
<keyword evidence="1 4" id="KW-0413">Isomerase</keyword>